<name>A0A644SKN2_9ZZZZ</name>
<dbReference type="EMBL" id="VSSQ01000001">
    <property type="protein sequence ID" value="MPL55250.1"/>
    <property type="molecule type" value="Genomic_DNA"/>
</dbReference>
<proteinExistence type="predicted"/>
<gene>
    <name evidence="1" type="ORF">SDC9_00720</name>
</gene>
<sequence>MYSERDFEYCMVGNIIDKHYYGEQKLEIRRGTKQFRPNAKVYIFPEFPGMGHENIVVIGKPRKLHKMIEIAIKTNRIKNVRLEKIYSPWLKEKIQNNFFYESRKRDGEEEELRSLNGFIDFFNRLSVEIKEE</sequence>
<accession>A0A644SKN2</accession>
<protein>
    <submittedName>
        <fullName evidence="1">Uncharacterized protein</fullName>
    </submittedName>
</protein>
<evidence type="ECO:0000313" key="1">
    <source>
        <dbReference type="EMBL" id="MPL55250.1"/>
    </source>
</evidence>
<comment type="caution">
    <text evidence="1">The sequence shown here is derived from an EMBL/GenBank/DDBJ whole genome shotgun (WGS) entry which is preliminary data.</text>
</comment>
<dbReference type="AlphaFoldDB" id="A0A644SKN2"/>
<reference evidence="1" key="1">
    <citation type="submission" date="2019-08" db="EMBL/GenBank/DDBJ databases">
        <authorList>
            <person name="Kucharzyk K."/>
            <person name="Murdoch R.W."/>
            <person name="Higgins S."/>
            <person name="Loffler F."/>
        </authorList>
    </citation>
    <scope>NUCLEOTIDE SEQUENCE</scope>
</reference>
<organism evidence="1">
    <name type="scientific">bioreactor metagenome</name>
    <dbReference type="NCBI Taxonomy" id="1076179"/>
    <lineage>
        <taxon>unclassified sequences</taxon>
        <taxon>metagenomes</taxon>
        <taxon>ecological metagenomes</taxon>
    </lineage>
</organism>